<evidence type="ECO:0000313" key="5">
    <source>
        <dbReference type="Proteomes" id="UP000179734"/>
    </source>
</evidence>
<dbReference type="Proteomes" id="UP000179734">
    <property type="component" value="Unassembled WGS sequence"/>
</dbReference>
<dbReference type="SUPFAM" id="SSF140459">
    <property type="entry name" value="PE/PPE dimer-like"/>
    <property type="match status" value="1"/>
</dbReference>
<dbReference type="Pfam" id="PF12484">
    <property type="entry name" value="PPE-SVP"/>
    <property type="match status" value="1"/>
</dbReference>
<dbReference type="PANTHER" id="PTHR46766">
    <property type="entry name" value="GLUTAMINE-RICH PROTEIN 2"/>
    <property type="match status" value="1"/>
</dbReference>
<dbReference type="AlphaFoldDB" id="A0A1S1NDR6"/>
<comment type="caution">
    <text evidence="4">The sequence shown here is derived from an EMBL/GenBank/DDBJ whole genome shotgun (WGS) entry which is preliminary data.</text>
</comment>
<dbReference type="PANTHER" id="PTHR46766:SF1">
    <property type="entry name" value="GLUTAMINE-RICH PROTEIN 2"/>
    <property type="match status" value="1"/>
</dbReference>
<dbReference type="GO" id="GO:0052572">
    <property type="term" value="P:response to host immune response"/>
    <property type="evidence" value="ECO:0007669"/>
    <property type="project" value="TreeGrafter"/>
</dbReference>
<dbReference type="RefSeq" id="WP_071028648.1">
    <property type="nucleotide sequence ID" value="NZ_MLQM01000130.1"/>
</dbReference>
<evidence type="ECO:0000256" key="1">
    <source>
        <dbReference type="ARBA" id="ARBA00010652"/>
    </source>
</evidence>
<reference evidence="4 5" key="1">
    <citation type="submission" date="2016-10" db="EMBL/GenBank/DDBJ databases">
        <title>Genome sequence of Mycobacterium talmonii.</title>
        <authorList>
            <person name="Greninger A.L."/>
            <person name="Elliott B."/>
            <person name="Vasireddy S."/>
            <person name="Vasireddy R."/>
        </authorList>
    </citation>
    <scope>NUCLEOTIDE SEQUENCE [LARGE SCALE GENOMIC DNA]</scope>
    <source>
        <strain evidence="5">NE-TNMC-100812</strain>
    </source>
</reference>
<dbReference type="FunFam" id="1.20.1260.20:FF:000001">
    <property type="entry name" value="PPE family protein PPE41"/>
    <property type="match status" value="1"/>
</dbReference>
<evidence type="ECO:0000259" key="3">
    <source>
        <dbReference type="Pfam" id="PF12484"/>
    </source>
</evidence>
<gene>
    <name evidence="4" type="ORF">BKN37_19660</name>
</gene>
<keyword evidence="5" id="KW-1185">Reference proteome</keyword>
<organism evidence="4 5">
    <name type="scientific">Mycobacterium talmoniae</name>
    <dbReference type="NCBI Taxonomy" id="1858794"/>
    <lineage>
        <taxon>Bacteria</taxon>
        <taxon>Bacillati</taxon>
        <taxon>Actinomycetota</taxon>
        <taxon>Actinomycetes</taxon>
        <taxon>Mycobacteriales</taxon>
        <taxon>Mycobacteriaceae</taxon>
        <taxon>Mycobacterium</taxon>
    </lineage>
</organism>
<evidence type="ECO:0008006" key="6">
    <source>
        <dbReference type="Google" id="ProtNLM"/>
    </source>
</evidence>
<evidence type="ECO:0000313" key="4">
    <source>
        <dbReference type="EMBL" id="OHU99121.1"/>
    </source>
</evidence>
<proteinExistence type="inferred from homology"/>
<dbReference type="EMBL" id="MLQM01000130">
    <property type="protein sequence ID" value="OHU99121.1"/>
    <property type="molecule type" value="Genomic_DNA"/>
</dbReference>
<feature type="domain" description="PPE family C-terminal" evidence="3">
    <location>
        <begin position="319"/>
        <end position="398"/>
    </location>
</feature>
<sequence>MDFGALPPEINSGRMYTGPGPGPMLAAAAAWDGLAAELHAAAAGYGSVIAELTSGPWSGPAAASMTAAAAPYVAWMHATALQAEETATQARAAVAAYEAAFAMTVPPPVIAANRLQLMTLVATNFFGQNTPAIAATEIHYAEMWAQDAAAMYGYAGSSSAASTVTPFTRPADTTNQAGLAAQGAAVAKAAGTQAGSSAQTAASTSSHLASTSAVPQVLQPLSSSAASPTTSTSTGSLSSFLPAPFGTGPALTTANYTTLLKQTLQGYFFTGIPQFLASIAQQLVPGTAGGAGAAGSAPLPGAGLPAAGSFGGAGGTPVSASLAKAGSIGRLSVPPSWAAGGAELNPTGAGTALSRVGAAASGDSQGLLRGIPLTGAGRRAGGGATYRYGFRYSVMSRPPSAG</sequence>
<name>A0A1S1NDR6_9MYCO</name>
<dbReference type="InterPro" id="IPR000030">
    <property type="entry name" value="PPE_dom"/>
</dbReference>
<accession>A0A1S1NDR6</accession>
<dbReference type="InterPro" id="IPR038332">
    <property type="entry name" value="PPE_sf"/>
</dbReference>
<dbReference type="InterPro" id="IPR022171">
    <property type="entry name" value="PPE_C"/>
</dbReference>
<protein>
    <recommendedName>
        <fullName evidence="6">PPE family protein PPE29</fullName>
    </recommendedName>
</protein>
<feature type="domain" description="PPE" evidence="2">
    <location>
        <begin position="2"/>
        <end position="164"/>
    </location>
</feature>
<dbReference type="Gene3D" id="1.20.1260.20">
    <property type="entry name" value="PPE superfamily"/>
    <property type="match status" value="1"/>
</dbReference>
<dbReference type="Pfam" id="PF00823">
    <property type="entry name" value="PPE"/>
    <property type="match status" value="1"/>
</dbReference>
<evidence type="ECO:0000259" key="2">
    <source>
        <dbReference type="Pfam" id="PF00823"/>
    </source>
</evidence>
<comment type="similarity">
    <text evidence="1">Belongs to the mycobacterial PPE family.</text>
</comment>